<evidence type="ECO:0000259" key="2">
    <source>
        <dbReference type="Pfam" id="PF05729"/>
    </source>
</evidence>
<dbReference type="Gene3D" id="3.40.50.300">
    <property type="entry name" value="P-loop containing nucleotide triphosphate hydrolases"/>
    <property type="match status" value="1"/>
</dbReference>
<organism evidence="3 4">
    <name type="scientific">Streptomyces niveiscabiei</name>
    <dbReference type="NCBI Taxonomy" id="164115"/>
    <lineage>
        <taxon>Bacteria</taxon>
        <taxon>Bacillati</taxon>
        <taxon>Actinomycetota</taxon>
        <taxon>Actinomycetes</taxon>
        <taxon>Kitasatosporales</taxon>
        <taxon>Streptomycetaceae</taxon>
        <taxon>Streptomyces</taxon>
    </lineage>
</organism>
<feature type="domain" description="NACHT" evidence="2">
    <location>
        <begin position="133"/>
        <end position="287"/>
    </location>
</feature>
<evidence type="ECO:0000256" key="1">
    <source>
        <dbReference type="SAM" id="Phobius"/>
    </source>
</evidence>
<evidence type="ECO:0000313" key="3">
    <source>
        <dbReference type="EMBL" id="MFM9607265.1"/>
    </source>
</evidence>
<dbReference type="SUPFAM" id="SSF52540">
    <property type="entry name" value="P-loop containing nucleoside triphosphate hydrolases"/>
    <property type="match status" value="1"/>
</dbReference>
<dbReference type="Proteomes" id="UP001631957">
    <property type="component" value="Unassembled WGS sequence"/>
</dbReference>
<dbReference type="InterPro" id="IPR007111">
    <property type="entry name" value="NACHT_NTPase"/>
</dbReference>
<name>A0ABW9HGT6_9ACTN</name>
<proteinExistence type="predicted"/>
<reference evidence="3 4" key="1">
    <citation type="submission" date="2024-12" db="EMBL/GenBank/DDBJ databases">
        <title>Forecasting of Potato common scab and diversities of Pathogenic streptomyces spp. in china.</title>
        <authorList>
            <person name="Handique U."/>
            <person name="Wu J."/>
        </authorList>
    </citation>
    <scope>NUCLEOTIDE SEQUENCE [LARGE SCALE GENOMIC DNA]</scope>
    <source>
        <strain evidence="3 4">ZRIMU1530</strain>
    </source>
</reference>
<protein>
    <submittedName>
        <fullName evidence="3">NACHT domain-containing protein</fullName>
    </submittedName>
</protein>
<dbReference type="EMBL" id="JBJVNI010000001">
    <property type="protein sequence ID" value="MFM9607265.1"/>
    <property type="molecule type" value="Genomic_DNA"/>
</dbReference>
<feature type="transmembrane region" description="Helical" evidence="1">
    <location>
        <begin position="482"/>
        <end position="505"/>
    </location>
</feature>
<feature type="transmembrane region" description="Helical" evidence="1">
    <location>
        <begin position="517"/>
        <end position="539"/>
    </location>
</feature>
<keyword evidence="4" id="KW-1185">Reference proteome</keyword>
<keyword evidence="1" id="KW-0472">Membrane</keyword>
<dbReference type="Pfam" id="PF05729">
    <property type="entry name" value="NACHT"/>
    <property type="match status" value="1"/>
</dbReference>
<accession>A0ABW9HGT6</accession>
<feature type="transmembrane region" description="Helical" evidence="1">
    <location>
        <begin position="451"/>
        <end position="470"/>
    </location>
</feature>
<sequence>MALVALAVVLAMRDGPEETSMWLSAISGFVSVGVLALDLLRQAAQAPPDDPDRRSRAADALAEAVAAQWDTRARQHRLQDPAPLAVTWVNEGPPLADHARNIRGGLPLPAPRDGDRPLEPLREAFRHFPSGRLVVLGEPGSGKTVLAVEFVRDTLAARRTDEPVPVLFALADWDPRSTGLRHWLEERLAAEYRALATVREERTLARELLDAGLILPVLDGFDELPGPVRAQALRRLNRELDERLPVLLTCRTTEWEQVTRDDVLTAAAVVRLRPLSFAAARTYLERAARPDATGRTRWTGVLDGPSAPLAEALTSPLTVALARTVYEDVSRDPGELTDLVRFPTAGHIERYLLDAFVPAAFADADPRWRPEAAHRWLRRLARDLAPADGTSPGVWRFAWWELPEAMPRTLRVLGPAALALLTTAAVLVPLAKSGTGVVADWDTATSALANFAGDFLGLCFGLAFLLPATAAASRGPRPLARLALTVTVAASVVAVAVGVLVPPLISPRLGATITPRASWFLNGCFLGLVQCMMIAVAGLPRRPP</sequence>
<dbReference type="InterPro" id="IPR027417">
    <property type="entry name" value="P-loop_NTPase"/>
</dbReference>
<keyword evidence="1" id="KW-0812">Transmembrane</keyword>
<evidence type="ECO:0000313" key="4">
    <source>
        <dbReference type="Proteomes" id="UP001631957"/>
    </source>
</evidence>
<keyword evidence="1" id="KW-1133">Transmembrane helix</keyword>
<gene>
    <name evidence="3" type="ORF">ACKI18_00910</name>
</gene>
<feature type="transmembrane region" description="Helical" evidence="1">
    <location>
        <begin position="412"/>
        <end position="431"/>
    </location>
</feature>
<comment type="caution">
    <text evidence="3">The sequence shown here is derived from an EMBL/GenBank/DDBJ whole genome shotgun (WGS) entry which is preliminary data.</text>
</comment>
<dbReference type="RefSeq" id="WP_409120060.1">
    <property type="nucleotide sequence ID" value="NZ_JBJVNI010000001.1"/>
</dbReference>